<accession>A0A8H6MP25</accession>
<dbReference type="EMBL" id="WIGN01000250">
    <property type="protein sequence ID" value="KAF6803045.1"/>
    <property type="molecule type" value="Genomic_DNA"/>
</dbReference>
<keyword evidence="1" id="KW-0560">Oxidoreductase</keyword>
<dbReference type="InterPro" id="IPR050425">
    <property type="entry name" value="NAD(P)_dehydrat-like"/>
</dbReference>
<comment type="caution">
    <text evidence="4">The sequence shown here is derived from an EMBL/GenBank/DDBJ whole genome shotgun (WGS) entry which is preliminary data.</text>
</comment>
<evidence type="ECO:0000256" key="1">
    <source>
        <dbReference type="ARBA" id="ARBA00023002"/>
    </source>
</evidence>
<dbReference type="GO" id="GO:0016616">
    <property type="term" value="F:oxidoreductase activity, acting on the CH-OH group of donors, NAD or NADP as acceptor"/>
    <property type="evidence" value="ECO:0007669"/>
    <property type="project" value="TreeGrafter"/>
</dbReference>
<evidence type="ECO:0000256" key="2">
    <source>
        <dbReference type="ARBA" id="ARBA00023445"/>
    </source>
</evidence>
<dbReference type="Gene3D" id="3.40.50.720">
    <property type="entry name" value="NAD(P)-binding Rossmann-like Domain"/>
    <property type="match status" value="1"/>
</dbReference>
<sequence length="330" mass="36217">MGSHICDQLLGLGYRVRGISRNKHRSAWLVNLLQERHRNGRFEIVEVPDFSADGAFDAAVEGARGVVHTAADTSLDLNPHKVVPKMVSAALGIARAAAEIPSCTRFVFTSSSSAVADPAPGVIRELTRDTYNEETVVAAFSPSLRQDIVGGHTVYAAGKVKTEQALWEWYRKENPHFVMNSVLPSPCFGEVLDPTHQGFSAASGVLKMLFDGSASEAVVKSFESQWFCDVQDVAALHVGALLLTEVKSERLFAFAGGFTVNDFLRIFRNLEPGRKFPEYVQDVRPDMTKVPNERATEVLRLVGLPGWKGLEDCLRPLARQFAAASEQHAH</sequence>
<protein>
    <submittedName>
        <fullName evidence="4">Aldehyde reductase ii</fullName>
    </submittedName>
</protein>
<reference evidence="4 5" key="1">
    <citation type="journal article" date="2020" name="Phytopathology">
        <title>Genome Sequence Resources of Colletotrichum truncatum, C. plurivorum, C. musicola, and C. sojae: Four Species Pathogenic to Soybean (Glycine max).</title>
        <authorList>
            <person name="Rogerio F."/>
            <person name="Boufleur T.R."/>
            <person name="Ciampi-Guillardi M."/>
            <person name="Sukno S.A."/>
            <person name="Thon M.R."/>
            <person name="Massola Junior N.S."/>
            <person name="Baroncelli R."/>
        </authorList>
    </citation>
    <scope>NUCLEOTIDE SEQUENCE [LARGE SCALE GENOMIC DNA]</scope>
    <source>
        <strain evidence="4 5">LFN0009</strain>
    </source>
</reference>
<name>A0A8H6MP25_9PEZI</name>
<gene>
    <name evidence="4" type="ORF">CSOJ01_11167</name>
</gene>
<evidence type="ECO:0000313" key="4">
    <source>
        <dbReference type="EMBL" id="KAF6803045.1"/>
    </source>
</evidence>
<dbReference type="PANTHER" id="PTHR10366:SF562">
    <property type="entry name" value="ALDEHYDE REDUCTASE II (AFU_ORTHOLOGUE AFUA_1G11360)"/>
    <property type="match status" value="1"/>
</dbReference>
<dbReference type="InterPro" id="IPR036291">
    <property type="entry name" value="NAD(P)-bd_dom_sf"/>
</dbReference>
<comment type="similarity">
    <text evidence="2">Belongs to the NAD(P)-dependent epimerase/dehydratase family. Dihydroflavonol-4-reductase subfamily.</text>
</comment>
<dbReference type="SUPFAM" id="SSF51735">
    <property type="entry name" value="NAD(P)-binding Rossmann-fold domains"/>
    <property type="match status" value="1"/>
</dbReference>
<feature type="domain" description="NAD-dependent epimerase/dehydratase" evidence="3">
    <location>
        <begin position="1"/>
        <end position="241"/>
    </location>
</feature>
<dbReference type="Proteomes" id="UP000652219">
    <property type="component" value="Unassembled WGS sequence"/>
</dbReference>
<organism evidence="4 5">
    <name type="scientific">Colletotrichum sojae</name>
    <dbReference type="NCBI Taxonomy" id="2175907"/>
    <lineage>
        <taxon>Eukaryota</taxon>
        <taxon>Fungi</taxon>
        <taxon>Dikarya</taxon>
        <taxon>Ascomycota</taxon>
        <taxon>Pezizomycotina</taxon>
        <taxon>Sordariomycetes</taxon>
        <taxon>Hypocreomycetidae</taxon>
        <taxon>Glomerellales</taxon>
        <taxon>Glomerellaceae</taxon>
        <taxon>Colletotrichum</taxon>
        <taxon>Colletotrichum orchidearum species complex</taxon>
    </lineage>
</organism>
<keyword evidence="5" id="KW-1185">Reference proteome</keyword>
<evidence type="ECO:0000259" key="3">
    <source>
        <dbReference type="Pfam" id="PF01370"/>
    </source>
</evidence>
<evidence type="ECO:0000313" key="5">
    <source>
        <dbReference type="Proteomes" id="UP000652219"/>
    </source>
</evidence>
<dbReference type="InterPro" id="IPR001509">
    <property type="entry name" value="Epimerase_deHydtase"/>
</dbReference>
<dbReference type="Pfam" id="PF01370">
    <property type="entry name" value="Epimerase"/>
    <property type="match status" value="1"/>
</dbReference>
<dbReference type="AlphaFoldDB" id="A0A8H6MP25"/>
<proteinExistence type="inferred from homology"/>
<dbReference type="PANTHER" id="PTHR10366">
    <property type="entry name" value="NAD DEPENDENT EPIMERASE/DEHYDRATASE"/>
    <property type="match status" value="1"/>
</dbReference>